<name>A0ABR2Z5Q9_9AGAR</name>
<gene>
    <name evidence="2" type="ORF">AAF712_016822</name>
</gene>
<dbReference type="InterPro" id="IPR046496">
    <property type="entry name" value="DUF6589"/>
</dbReference>
<dbReference type="Proteomes" id="UP001437256">
    <property type="component" value="Unassembled WGS sequence"/>
</dbReference>
<accession>A0ABR2Z5Q9</accession>
<proteinExistence type="predicted"/>
<feature type="domain" description="DUF6589" evidence="1">
    <location>
        <begin position="251"/>
        <end position="382"/>
    </location>
</feature>
<dbReference type="EMBL" id="JBBXMP010001303">
    <property type="protein sequence ID" value="KAL0056573.1"/>
    <property type="molecule type" value="Genomic_DNA"/>
</dbReference>
<evidence type="ECO:0000259" key="1">
    <source>
        <dbReference type="Pfam" id="PF20231"/>
    </source>
</evidence>
<dbReference type="Pfam" id="PF20231">
    <property type="entry name" value="DUF6589"/>
    <property type="match status" value="1"/>
</dbReference>
<comment type="caution">
    <text evidence="2">The sequence shown here is derived from an EMBL/GenBank/DDBJ whole genome shotgun (WGS) entry which is preliminary data.</text>
</comment>
<organism evidence="2 3">
    <name type="scientific">Marasmius tenuissimus</name>
    <dbReference type="NCBI Taxonomy" id="585030"/>
    <lineage>
        <taxon>Eukaryota</taxon>
        <taxon>Fungi</taxon>
        <taxon>Dikarya</taxon>
        <taxon>Basidiomycota</taxon>
        <taxon>Agaricomycotina</taxon>
        <taxon>Agaricomycetes</taxon>
        <taxon>Agaricomycetidae</taxon>
        <taxon>Agaricales</taxon>
        <taxon>Marasmiineae</taxon>
        <taxon>Marasmiaceae</taxon>
        <taxon>Marasmius</taxon>
    </lineage>
</organism>
<evidence type="ECO:0000313" key="3">
    <source>
        <dbReference type="Proteomes" id="UP001437256"/>
    </source>
</evidence>
<protein>
    <recommendedName>
        <fullName evidence="1">DUF6589 domain-containing protein</fullName>
    </recommendedName>
</protein>
<evidence type="ECO:0000313" key="2">
    <source>
        <dbReference type="EMBL" id="KAL0056573.1"/>
    </source>
</evidence>
<reference evidence="2 3" key="1">
    <citation type="submission" date="2024-05" db="EMBL/GenBank/DDBJ databases">
        <title>A draft genome resource for the thread blight pathogen Marasmius tenuissimus strain MS-2.</title>
        <authorList>
            <person name="Yulfo-Soto G.E."/>
            <person name="Baruah I.K."/>
            <person name="Amoako-Attah I."/>
            <person name="Bukari Y."/>
            <person name="Meinhardt L.W."/>
            <person name="Bailey B.A."/>
            <person name="Cohen S.P."/>
        </authorList>
    </citation>
    <scope>NUCLEOTIDE SEQUENCE [LARGE SCALE GENOMIC DNA]</scope>
    <source>
        <strain evidence="2 3">MS-2</strain>
    </source>
</reference>
<sequence>MAFSLTADIESIKFAKPAISSWAAQLCMTCAHRDLSRLTKTDPKHPEDVPAQISPQFATWEDINTFTPERSIVTVKRRAPYLYNLLKALVEPRKAGVPVPRKNRPTDTYAGRVLTAFNSFIVGHNQFVNGYLSLPMGIQLFSLQAHSDIKHFLCRIGLSVSDSTTRKCLDYMTATNREEMQQSTAEAVAQGKADKSYVFDNVQEYCLVYEGGACRTSEMKVGTSGTAIEDEDCPDGAWDLDDPLSRVIENSQSSLTVDSLMEKIDWVNYHDTQALYIAKALIDYVGRLSKSYTKSVSEHFRSSSLAIHRIPEDRRTKIQLLGTNAEQEVEIHGMKSCIADFDVQIGFTAASGDDKVLEWASGDGLTYATGQNLQKYLAPTDLGNRVMSQHSQTAQWVITS</sequence>
<keyword evidence="3" id="KW-1185">Reference proteome</keyword>